<organism evidence="1 2">
    <name type="scientific">Gilliamella apis</name>
    <dbReference type="NCBI Taxonomy" id="1970738"/>
    <lineage>
        <taxon>Bacteria</taxon>
        <taxon>Pseudomonadati</taxon>
        <taxon>Pseudomonadota</taxon>
        <taxon>Gammaproteobacteria</taxon>
        <taxon>Orbales</taxon>
        <taxon>Orbaceae</taxon>
        <taxon>Gilliamella</taxon>
    </lineage>
</organism>
<protein>
    <submittedName>
        <fullName evidence="1">Type I-F CRISPR-associated protein Csy1</fullName>
    </submittedName>
</protein>
<sequence>MNHISWQDIRKVIVDFLQQRLANNSSYKSELTKLEKAKQAGDQKTVNESQQKILELSKRFDFENWMEDAATRRYSWILIATHLSKGIHPSSKGSNANYNTQIKPDVFNNFISSATIDKLPFDATGGASALDIFGLLKQVVKDDITILQLIINRHPEVKKALSDDENKATIYLENFSKFLNDNWSKPQASELNKQLYWPNSEESYLSQKEDNYRLLIPLHPSSLCHLVYQKVQARFSEENKKAREQRRIKNIEHKSYISFHDLAVVKLGGSNAQNASQLIGSQMGRNFLLPSLPPQFSKTSYPSFSNEQETIFNRSLQYYCRFGFKLLFETINAEKNDFSRRNNRRESFFLILTMIFKYVKHLQTSKYAGWSRESSLKLEQQLWLDPSRANLDGEEKFKQEYDRADWQVNLEKDFAFWIQTILKDKFGQISEQFSDPEFEKWRREFRFVLKSNKPRGRRIN</sequence>
<accession>A0A242NX28</accession>
<dbReference type="EMBL" id="NASK01000060">
    <property type="protein sequence ID" value="OTQ53399.1"/>
    <property type="molecule type" value="Genomic_DNA"/>
</dbReference>
<dbReference type="Pfam" id="PF09611">
    <property type="entry name" value="Cas_Csy1"/>
    <property type="match status" value="1"/>
</dbReference>
<name>A0A242NX28_9GAMM</name>
<dbReference type="AlphaFoldDB" id="A0A242NX28"/>
<dbReference type="Proteomes" id="UP000194968">
    <property type="component" value="Unassembled WGS sequence"/>
</dbReference>
<dbReference type="RefSeq" id="WP_086319913.1">
    <property type="nucleotide sequence ID" value="NZ_NASK01000060.1"/>
</dbReference>
<reference evidence="1 2" key="1">
    <citation type="submission" date="2017-03" db="EMBL/GenBank/DDBJ databases">
        <title>Comparative genomics of honeybee gut symbionts reveal geographically distinct and subgroup specific antibiotic resistance.</title>
        <authorList>
            <person name="Ludvigsen J."/>
            <person name="Porcellato D."/>
            <person name="Labee-Lund T.M."/>
            <person name="Amdam G.V."/>
            <person name="Rudi K."/>
        </authorList>
    </citation>
    <scope>NUCLEOTIDE SEQUENCE [LARGE SCALE GENOMIC DNA]</scope>
    <source>
        <strain evidence="1 2">A-4-12</strain>
    </source>
</reference>
<comment type="caution">
    <text evidence="1">The sequence shown here is derived from an EMBL/GenBank/DDBJ whole genome shotgun (WGS) entry which is preliminary data.</text>
</comment>
<proteinExistence type="predicted"/>
<evidence type="ECO:0000313" key="1">
    <source>
        <dbReference type="EMBL" id="OTQ53399.1"/>
    </source>
</evidence>
<dbReference type="InterPro" id="IPR013397">
    <property type="entry name" value="CRISPR-assoc_prot_Csy1"/>
</dbReference>
<dbReference type="NCBIfam" id="TIGR02564">
    <property type="entry name" value="cas_Csy1"/>
    <property type="match status" value="1"/>
</dbReference>
<gene>
    <name evidence="1" type="ORF">B6D06_00970</name>
</gene>
<dbReference type="OrthoDB" id="9815616at2"/>
<evidence type="ECO:0000313" key="2">
    <source>
        <dbReference type="Proteomes" id="UP000194968"/>
    </source>
</evidence>